<proteinExistence type="predicted"/>
<accession>A0ABS7DNN0</accession>
<keyword evidence="2" id="KW-1185">Reference proteome</keyword>
<comment type="caution">
    <text evidence="1">The sequence shown here is derived from an EMBL/GenBank/DDBJ whole genome shotgun (WGS) entry which is preliminary data.</text>
</comment>
<evidence type="ECO:0000313" key="2">
    <source>
        <dbReference type="Proteomes" id="UP000719942"/>
    </source>
</evidence>
<evidence type="ECO:0000313" key="1">
    <source>
        <dbReference type="EMBL" id="MBW7572714.1"/>
    </source>
</evidence>
<sequence>MWISQQITAAQNRKTAAEVAEVTGAAVMQGEREYRGIPFLGPWGIAYLPPNTAKTVVVGTGSRNACIGAVTQEKGIAPGELLLFSSGGASIYLKNNGDVVINGQVFAAQKEG</sequence>
<dbReference type="Proteomes" id="UP000719942">
    <property type="component" value="Unassembled WGS sequence"/>
</dbReference>
<organism evidence="1 2">
    <name type="scientific">Caproiciproducens faecalis</name>
    <dbReference type="NCBI Taxonomy" id="2820301"/>
    <lineage>
        <taxon>Bacteria</taxon>
        <taxon>Bacillati</taxon>
        <taxon>Bacillota</taxon>
        <taxon>Clostridia</taxon>
        <taxon>Eubacteriales</taxon>
        <taxon>Acutalibacteraceae</taxon>
        <taxon>Caproiciproducens</taxon>
    </lineage>
</organism>
<dbReference type="EMBL" id="JAGFNZ010000002">
    <property type="protein sequence ID" value="MBW7572714.1"/>
    <property type="molecule type" value="Genomic_DNA"/>
</dbReference>
<protein>
    <submittedName>
        <fullName evidence="1">Uncharacterized protein</fullName>
    </submittedName>
</protein>
<reference evidence="1 2" key="1">
    <citation type="submission" date="2021-03" db="EMBL/GenBank/DDBJ databases">
        <title>Caproiciproducens sp. nov. isolated from feces of cow.</title>
        <authorList>
            <person name="Choi J.-Y."/>
        </authorList>
    </citation>
    <scope>NUCLEOTIDE SEQUENCE [LARGE SCALE GENOMIC DNA]</scope>
    <source>
        <strain evidence="1 2">AGMB10547</strain>
    </source>
</reference>
<dbReference type="RefSeq" id="WP_219965101.1">
    <property type="nucleotide sequence ID" value="NZ_JAGFNZ010000002.1"/>
</dbReference>
<name>A0ABS7DNN0_9FIRM</name>
<gene>
    <name evidence="1" type="ORF">J5W02_07790</name>
</gene>